<accession>A0A8B6GNH3</accession>
<feature type="coiled-coil region" evidence="2">
    <location>
        <begin position="29"/>
        <end position="56"/>
    </location>
</feature>
<dbReference type="InterPro" id="IPR006674">
    <property type="entry name" value="HD_domain"/>
</dbReference>
<dbReference type="OrthoDB" id="9991235at2759"/>
<feature type="domain" description="HD" evidence="4">
    <location>
        <begin position="48"/>
        <end position="181"/>
    </location>
</feature>
<evidence type="ECO:0000256" key="1">
    <source>
        <dbReference type="ARBA" id="ARBA00005776"/>
    </source>
</evidence>
<comment type="caution">
    <text evidence="5">The sequence shown here is derived from an EMBL/GenBank/DDBJ whole genome shotgun (WGS) entry which is preliminary data.</text>
</comment>
<evidence type="ECO:0000313" key="6">
    <source>
        <dbReference type="Proteomes" id="UP000596742"/>
    </source>
</evidence>
<reference evidence="5" key="1">
    <citation type="submission" date="2018-11" db="EMBL/GenBank/DDBJ databases">
        <authorList>
            <person name="Alioto T."/>
            <person name="Alioto T."/>
        </authorList>
    </citation>
    <scope>NUCLEOTIDE SEQUENCE</scope>
</reference>
<evidence type="ECO:0000259" key="4">
    <source>
        <dbReference type="Pfam" id="PF01966"/>
    </source>
</evidence>
<evidence type="ECO:0000256" key="3">
    <source>
        <dbReference type="SAM" id="MobiDB-lite"/>
    </source>
</evidence>
<evidence type="ECO:0000313" key="5">
    <source>
        <dbReference type="EMBL" id="VDI66506.1"/>
    </source>
</evidence>
<name>A0A8B6GNH3_MYTGA</name>
<dbReference type="Proteomes" id="UP000596742">
    <property type="component" value="Unassembled WGS sequence"/>
</dbReference>
<dbReference type="PANTHER" id="PTHR11373:SF4">
    <property type="entry name" value="DEOXYNUCLEOSIDE TRIPHOSPHATE TRIPHOSPHOHYDROLASE SAMHD1"/>
    <property type="match status" value="1"/>
</dbReference>
<proteinExistence type="inferred from homology"/>
<keyword evidence="6" id="KW-1185">Reference proteome</keyword>
<dbReference type="Pfam" id="PF01966">
    <property type="entry name" value="HD"/>
    <property type="match status" value="1"/>
</dbReference>
<dbReference type="SUPFAM" id="SSF109604">
    <property type="entry name" value="HD-domain/PDEase-like"/>
    <property type="match status" value="1"/>
</dbReference>
<dbReference type="InterPro" id="IPR003607">
    <property type="entry name" value="HD/PDEase_dom"/>
</dbReference>
<dbReference type="EMBL" id="UYJE01008714">
    <property type="protein sequence ID" value="VDI66506.1"/>
    <property type="molecule type" value="Genomic_DNA"/>
</dbReference>
<sequence length="445" mass="51557">MTSIRSTSFLSGKMTQADGVTCFLASKLARNLKQRLDQDIEKLGKDEKKIEKLEKAKMIPEDLLCIEIAGLCHDIGHGPYSHLFDRLFNKAMKKKDPSTVEWQHEDVSSMIIDHMIKTNKDLKEAFVNRFPSDWEDRKEFIKDLIEGNKKKTDKKARYYMYEIVANKRNEIDVDKMDYFARDCHGLGMKSNFDHLRYISQCRVMFSSDKPDETTIAVRDKEEYNLYELFHTRIGLFRRAYYHKVTKAIEIMFTDVLVEANDHLLFKNNSGHTVKMSEAWQHPEVYEKLTDSVFDEILMKEDSNKQLEIAKELINNVYKRKLYSLVDETSPVTKVTYSCGMGPRNPITSVYFYTKDNDTDCFPKQKKPSLFLPQIFEEETLRVYSKNDANINVLKKETAKCLIKVGLESVKNSAIDSEHQGNAASKRKLNADGKSGPSKPINKKSR</sequence>
<keyword evidence="2" id="KW-0175">Coiled coil</keyword>
<gene>
    <name evidence="5" type="ORF">MGAL_10B083459</name>
</gene>
<feature type="compositionally biased region" description="Polar residues" evidence="3">
    <location>
        <begin position="413"/>
        <end position="422"/>
    </location>
</feature>
<dbReference type="GO" id="GO:0008832">
    <property type="term" value="F:dGTPase activity"/>
    <property type="evidence" value="ECO:0007669"/>
    <property type="project" value="TreeGrafter"/>
</dbReference>
<dbReference type="CDD" id="cd00077">
    <property type="entry name" value="HDc"/>
    <property type="match status" value="1"/>
</dbReference>
<organism evidence="5 6">
    <name type="scientific">Mytilus galloprovincialis</name>
    <name type="common">Mediterranean mussel</name>
    <dbReference type="NCBI Taxonomy" id="29158"/>
    <lineage>
        <taxon>Eukaryota</taxon>
        <taxon>Metazoa</taxon>
        <taxon>Spiralia</taxon>
        <taxon>Lophotrochozoa</taxon>
        <taxon>Mollusca</taxon>
        <taxon>Bivalvia</taxon>
        <taxon>Autobranchia</taxon>
        <taxon>Pteriomorphia</taxon>
        <taxon>Mytilida</taxon>
        <taxon>Mytiloidea</taxon>
        <taxon>Mytilidae</taxon>
        <taxon>Mytilinae</taxon>
        <taxon>Mytilus</taxon>
    </lineage>
</organism>
<dbReference type="PANTHER" id="PTHR11373">
    <property type="entry name" value="DEOXYNUCLEOSIDE TRIPHOSPHATE TRIPHOSPHOHYDROLASE"/>
    <property type="match status" value="1"/>
</dbReference>
<dbReference type="GO" id="GO:0005634">
    <property type="term" value="C:nucleus"/>
    <property type="evidence" value="ECO:0007669"/>
    <property type="project" value="TreeGrafter"/>
</dbReference>
<dbReference type="Gene3D" id="1.10.3210.10">
    <property type="entry name" value="Hypothetical protein af1432"/>
    <property type="match status" value="1"/>
</dbReference>
<dbReference type="InterPro" id="IPR050135">
    <property type="entry name" value="dGTPase-like"/>
</dbReference>
<protein>
    <recommendedName>
        <fullName evidence="4">HD domain-containing protein</fullName>
    </recommendedName>
</protein>
<dbReference type="AlphaFoldDB" id="A0A8B6GNH3"/>
<comment type="similarity">
    <text evidence="1">Belongs to the SAMHD1 family.</text>
</comment>
<evidence type="ECO:0000256" key="2">
    <source>
        <dbReference type="SAM" id="Coils"/>
    </source>
</evidence>
<dbReference type="GO" id="GO:0006203">
    <property type="term" value="P:dGTP catabolic process"/>
    <property type="evidence" value="ECO:0007669"/>
    <property type="project" value="TreeGrafter"/>
</dbReference>
<feature type="region of interest" description="Disordered" evidence="3">
    <location>
        <begin position="413"/>
        <end position="445"/>
    </location>
</feature>